<feature type="region of interest" description="Disordered" evidence="1">
    <location>
        <begin position="204"/>
        <end position="286"/>
    </location>
</feature>
<dbReference type="Proteomes" id="UP000282977">
    <property type="component" value="Unassembled WGS sequence"/>
</dbReference>
<organism evidence="4 5">
    <name type="scientific">Sphingobium algorifonticola</name>
    <dbReference type="NCBI Taxonomy" id="2008318"/>
    <lineage>
        <taxon>Bacteria</taxon>
        <taxon>Pseudomonadati</taxon>
        <taxon>Pseudomonadota</taxon>
        <taxon>Alphaproteobacteria</taxon>
        <taxon>Sphingomonadales</taxon>
        <taxon>Sphingomonadaceae</taxon>
        <taxon>Sphingobium</taxon>
    </lineage>
</organism>
<feature type="compositionally biased region" description="Low complexity" evidence="1">
    <location>
        <begin position="244"/>
        <end position="259"/>
    </location>
</feature>
<feature type="domain" description="SPOR" evidence="3">
    <location>
        <begin position="287"/>
        <end position="366"/>
    </location>
</feature>
<dbReference type="PANTHER" id="PTHR45011">
    <property type="entry name" value="DAP3-BINDING CELL DEATH ENHANCER 1"/>
    <property type="match status" value="1"/>
</dbReference>
<dbReference type="SUPFAM" id="SSF81901">
    <property type="entry name" value="HCP-like"/>
    <property type="match status" value="1"/>
</dbReference>
<evidence type="ECO:0000259" key="3">
    <source>
        <dbReference type="PROSITE" id="PS51724"/>
    </source>
</evidence>
<dbReference type="PROSITE" id="PS51724">
    <property type="entry name" value="SPOR"/>
    <property type="match status" value="1"/>
</dbReference>
<sequence length="366" mass="38317">MKHVIIGAAVALAGPVSAILLDGAMFAAPAQADVKTGVDAWTQGDYVKAVNEWRPLANSGDADAQFNMGQAYKLGRGVPTDLPIAMEWFRKAAEKGHLRAEDNYGLLLFQQNRREEALPFLRRSANRGEARAQYILGTAMFNGELVKKDWVEAYALMTRAAASGLAPAVASLTQMNNYIPADQRKQGLARADALAKKNAMTLAAATEDGNRPEPAPKVAPARPAPTPVKTAAVPPSKPSPTPSPASEKPVVAIAARQPAPTKPPAKPTTKPTVAAPSAKADAPSPALAATGGWRVQLGAFSEEARASALWASLSKKVDGLSAYRPFYVKGGAVTRLQVGPLGSAADAEKLCRSIKAAGTDCIPKKG</sequence>
<gene>
    <name evidence="4" type="ORF">ENE74_11330</name>
</gene>
<keyword evidence="2" id="KW-0732">Signal</keyword>
<feature type="signal peptide" evidence="2">
    <location>
        <begin position="1"/>
        <end position="32"/>
    </location>
</feature>
<dbReference type="Gene3D" id="3.30.70.1070">
    <property type="entry name" value="Sporulation related repeat"/>
    <property type="match status" value="1"/>
</dbReference>
<dbReference type="InterPro" id="IPR052748">
    <property type="entry name" value="ISR_Activator"/>
</dbReference>
<dbReference type="SMART" id="SM00671">
    <property type="entry name" value="SEL1"/>
    <property type="match status" value="2"/>
</dbReference>
<protein>
    <recommendedName>
        <fullName evidence="3">SPOR domain-containing protein</fullName>
    </recommendedName>
</protein>
<evidence type="ECO:0000313" key="4">
    <source>
        <dbReference type="EMBL" id="RVT41033.1"/>
    </source>
</evidence>
<reference evidence="4 5" key="1">
    <citation type="submission" date="2019-01" db="EMBL/GenBank/DDBJ databases">
        <authorList>
            <person name="Chen W.-M."/>
        </authorList>
    </citation>
    <scope>NUCLEOTIDE SEQUENCE [LARGE SCALE GENOMIC DNA]</scope>
    <source>
        <strain evidence="4 5">TLA-22</strain>
    </source>
</reference>
<comment type="caution">
    <text evidence="4">The sequence shown here is derived from an EMBL/GenBank/DDBJ whole genome shotgun (WGS) entry which is preliminary data.</text>
</comment>
<dbReference type="InterPro" id="IPR006597">
    <property type="entry name" value="Sel1-like"/>
</dbReference>
<dbReference type="Pfam" id="PF08238">
    <property type="entry name" value="Sel1"/>
    <property type="match status" value="2"/>
</dbReference>
<proteinExistence type="predicted"/>
<feature type="compositionally biased region" description="Low complexity" evidence="1">
    <location>
        <begin position="267"/>
        <end position="286"/>
    </location>
</feature>
<dbReference type="EMBL" id="RZUL01000003">
    <property type="protein sequence ID" value="RVT41033.1"/>
    <property type="molecule type" value="Genomic_DNA"/>
</dbReference>
<evidence type="ECO:0000256" key="2">
    <source>
        <dbReference type="SAM" id="SignalP"/>
    </source>
</evidence>
<dbReference type="InterPro" id="IPR036680">
    <property type="entry name" value="SPOR-like_sf"/>
</dbReference>
<evidence type="ECO:0000256" key="1">
    <source>
        <dbReference type="SAM" id="MobiDB-lite"/>
    </source>
</evidence>
<feature type="compositionally biased region" description="Pro residues" evidence="1">
    <location>
        <begin position="213"/>
        <end position="226"/>
    </location>
</feature>
<dbReference type="InterPro" id="IPR007730">
    <property type="entry name" value="SPOR-like_dom"/>
</dbReference>
<evidence type="ECO:0000313" key="5">
    <source>
        <dbReference type="Proteomes" id="UP000282977"/>
    </source>
</evidence>
<dbReference type="PANTHER" id="PTHR45011:SF1">
    <property type="entry name" value="DAP3-BINDING CELL DEATH ENHANCER 1"/>
    <property type="match status" value="1"/>
</dbReference>
<dbReference type="InterPro" id="IPR011990">
    <property type="entry name" value="TPR-like_helical_dom_sf"/>
</dbReference>
<dbReference type="SUPFAM" id="SSF110997">
    <property type="entry name" value="Sporulation related repeat"/>
    <property type="match status" value="1"/>
</dbReference>
<accession>A0A437J773</accession>
<dbReference type="Gene3D" id="1.25.40.10">
    <property type="entry name" value="Tetratricopeptide repeat domain"/>
    <property type="match status" value="1"/>
</dbReference>
<dbReference type="AlphaFoldDB" id="A0A437J773"/>
<dbReference type="GO" id="GO:0042834">
    <property type="term" value="F:peptidoglycan binding"/>
    <property type="evidence" value="ECO:0007669"/>
    <property type="project" value="InterPro"/>
</dbReference>
<keyword evidence="5" id="KW-1185">Reference proteome</keyword>
<dbReference type="OrthoDB" id="112232at2"/>
<dbReference type="Pfam" id="PF05036">
    <property type="entry name" value="SPOR"/>
    <property type="match status" value="1"/>
</dbReference>
<feature type="chain" id="PRO_5019503284" description="SPOR domain-containing protein" evidence="2">
    <location>
        <begin position="33"/>
        <end position="366"/>
    </location>
</feature>
<name>A0A437J773_9SPHN</name>